<dbReference type="Proteomes" id="UP000178302">
    <property type="component" value="Unassembled WGS sequence"/>
</dbReference>
<accession>A0A1G2LQI1</accession>
<gene>
    <name evidence="2" type="ORF">A2909_00985</name>
</gene>
<proteinExistence type="predicted"/>
<name>A0A1G2LQI1_9BACT</name>
<comment type="caution">
    <text evidence="2">The sequence shown here is derived from an EMBL/GenBank/DDBJ whole genome shotgun (WGS) entry which is preliminary data.</text>
</comment>
<keyword evidence="1" id="KW-0812">Transmembrane</keyword>
<reference evidence="2 3" key="1">
    <citation type="journal article" date="2016" name="Nat. Commun.">
        <title>Thousands of microbial genomes shed light on interconnected biogeochemical processes in an aquifer system.</title>
        <authorList>
            <person name="Anantharaman K."/>
            <person name="Brown C.T."/>
            <person name="Hug L.A."/>
            <person name="Sharon I."/>
            <person name="Castelle C.J."/>
            <person name="Probst A.J."/>
            <person name="Thomas B.C."/>
            <person name="Singh A."/>
            <person name="Wilkins M.J."/>
            <person name="Karaoz U."/>
            <person name="Brodie E.L."/>
            <person name="Williams K.H."/>
            <person name="Hubbard S.S."/>
            <person name="Banfield J.F."/>
        </authorList>
    </citation>
    <scope>NUCLEOTIDE SEQUENCE [LARGE SCALE GENOMIC DNA]</scope>
</reference>
<feature type="transmembrane region" description="Helical" evidence="1">
    <location>
        <begin position="20"/>
        <end position="46"/>
    </location>
</feature>
<sequence>MNLLPTEDQIDFRKSYRKKIILIIGIFIIFTEIVFLILLLPSYIFLSSKKEAFNRELAIANQAPLFKRAEEIKSEMRDLNRKISLFSEQRNSVKDISVMLKDLIAAKPDGVSINFLDYKKSDRKDDKGAILVRGESGSRNIFLDFLEELKKKDYIMDLDSPVSNLLKEYNIKFFFTVFLSE</sequence>
<evidence type="ECO:0000313" key="3">
    <source>
        <dbReference type="Proteomes" id="UP000178302"/>
    </source>
</evidence>
<protein>
    <submittedName>
        <fullName evidence="2">Uncharacterized protein</fullName>
    </submittedName>
</protein>
<dbReference type="EMBL" id="MHQZ01000022">
    <property type="protein sequence ID" value="OHA13875.1"/>
    <property type="molecule type" value="Genomic_DNA"/>
</dbReference>
<keyword evidence="1" id="KW-0472">Membrane</keyword>
<dbReference type="AlphaFoldDB" id="A0A1G2LQI1"/>
<keyword evidence="1" id="KW-1133">Transmembrane helix</keyword>
<evidence type="ECO:0000313" key="2">
    <source>
        <dbReference type="EMBL" id="OHA13875.1"/>
    </source>
</evidence>
<organism evidence="2 3">
    <name type="scientific">Candidatus Tagabacteria bacterium RIFCSPLOWO2_01_FULL_39_11</name>
    <dbReference type="NCBI Taxonomy" id="1802295"/>
    <lineage>
        <taxon>Bacteria</taxon>
        <taxon>Candidatus Tagaibacteriota</taxon>
    </lineage>
</organism>
<evidence type="ECO:0000256" key="1">
    <source>
        <dbReference type="SAM" id="Phobius"/>
    </source>
</evidence>